<evidence type="ECO:0000256" key="4">
    <source>
        <dbReference type="ARBA" id="ARBA00022485"/>
    </source>
</evidence>
<keyword evidence="8" id="KW-0408">Iron</keyword>
<dbReference type="EC" id="2.5.1.72" evidence="3 10"/>
<name>A0A495BDE5_VOGIN</name>
<sequence length="327" mass="36725">MLRRIKNQRQQPGPTPAPGIATMSKRVVTLAHYYTQPEIQQMADKVGDSLELSLFARESKADIIVFAGVRFMAETAKILNPQAEVILPDAGSTCSLVTQTDVEALRQWRESHPDHVHVSYINSSAAHKALSDWIVTSRNVDDIIAHLYEQGKKVIFSPDRNMGGYLNYQYGYDMPLWSAVCEVHDKFNEAALNEALEAVNSKAYLIAHPESPLPVLKRAQYVGSTSGMLNWIKAYDGAVSDVIFVATEDGILYNMRLVRPELDIRQAPIYAGCQCNSCPYMKMNTIEAVKRAQQGLGTRIDYLSQAEMDAARLPIERMLDFSQRYYV</sequence>
<dbReference type="NCBIfam" id="NF006878">
    <property type="entry name" value="PRK09375.1-2"/>
    <property type="match status" value="1"/>
</dbReference>
<evidence type="ECO:0000313" key="12">
    <source>
        <dbReference type="Proteomes" id="UP000279384"/>
    </source>
</evidence>
<dbReference type="Pfam" id="PF02445">
    <property type="entry name" value="NadA"/>
    <property type="match status" value="1"/>
</dbReference>
<organism evidence="11 12">
    <name type="scientific">Vogesella indigofera</name>
    <name type="common">Pseudomonas indigofera</name>
    <dbReference type="NCBI Taxonomy" id="45465"/>
    <lineage>
        <taxon>Bacteria</taxon>
        <taxon>Pseudomonadati</taxon>
        <taxon>Pseudomonadota</taxon>
        <taxon>Betaproteobacteria</taxon>
        <taxon>Neisseriales</taxon>
        <taxon>Chromobacteriaceae</taxon>
        <taxon>Vogesella</taxon>
    </lineage>
</organism>
<reference evidence="11 12" key="1">
    <citation type="submission" date="2018-10" db="EMBL/GenBank/DDBJ databases">
        <title>Genomic Encyclopedia of Type Strains, Phase IV (KMG-IV): sequencing the most valuable type-strain genomes for metagenomic binning, comparative biology and taxonomic classification.</title>
        <authorList>
            <person name="Goeker M."/>
        </authorList>
    </citation>
    <scope>NUCLEOTIDE SEQUENCE [LARGE SCALE GENOMIC DNA]</scope>
    <source>
        <strain evidence="11 12">DSM 3303</strain>
    </source>
</reference>
<evidence type="ECO:0000256" key="10">
    <source>
        <dbReference type="NCBIfam" id="TIGR00550"/>
    </source>
</evidence>
<evidence type="ECO:0000256" key="7">
    <source>
        <dbReference type="ARBA" id="ARBA00022723"/>
    </source>
</evidence>
<dbReference type="InterPro" id="IPR003473">
    <property type="entry name" value="NadA"/>
</dbReference>
<evidence type="ECO:0000256" key="6">
    <source>
        <dbReference type="ARBA" id="ARBA00022679"/>
    </source>
</evidence>
<dbReference type="GO" id="GO:0008987">
    <property type="term" value="F:quinolinate synthetase A activity"/>
    <property type="evidence" value="ECO:0007669"/>
    <property type="project" value="UniProtKB-UniRule"/>
</dbReference>
<dbReference type="GO" id="GO:0034628">
    <property type="term" value="P:'de novo' NAD+ biosynthetic process from L-aspartate"/>
    <property type="evidence" value="ECO:0007669"/>
    <property type="project" value="TreeGrafter"/>
</dbReference>
<evidence type="ECO:0000256" key="3">
    <source>
        <dbReference type="ARBA" id="ARBA00012669"/>
    </source>
</evidence>
<evidence type="ECO:0000256" key="9">
    <source>
        <dbReference type="ARBA" id="ARBA00023014"/>
    </source>
</evidence>
<dbReference type="AlphaFoldDB" id="A0A495BDE5"/>
<dbReference type="Proteomes" id="UP000279384">
    <property type="component" value="Unassembled WGS sequence"/>
</dbReference>
<evidence type="ECO:0000313" key="11">
    <source>
        <dbReference type="EMBL" id="RKQ58750.1"/>
    </source>
</evidence>
<dbReference type="Gene3D" id="3.40.50.10800">
    <property type="entry name" value="NadA-like"/>
    <property type="match status" value="3"/>
</dbReference>
<keyword evidence="7" id="KW-0479">Metal-binding</keyword>
<keyword evidence="9" id="KW-0411">Iron-sulfur</keyword>
<evidence type="ECO:0000256" key="5">
    <source>
        <dbReference type="ARBA" id="ARBA00022642"/>
    </source>
</evidence>
<accession>A0A495BDE5</accession>
<evidence type="ECO:0000256" key="8">
    <source>
        <dbReference type="ARBA" id="ARBA00023004"/>
    </source>
</evidence>
<dbReference type="GO" id="GO:0005829">
    <property type="term" value="C:cytosol"/>
    <property type="evidence" value="ECO:0007669"/>
    <property type="project" value="TreeGrafter"/>
</dbReference>
<comment type="caution">
    <text evidence="11">The sequence shown here is derived from an EMBL/GenBank/DDBJ whole genome shotgun (WGS) entry which is preliminary data.</text>
</comment>
<dbReference type="NCBIfam" id="TIGR00550">
    <property type="entry name" value="nadA"/>
    <property type="match status" value="1"/>
</dbReference>
<dbReference type="InterPro" id="IPR036094">
    <property type="entry name" value="NadA_sf"/>
</dbReference>
<dbReference type="UniPathway" id="UPA00253">
    <property type="reaction ID" value="UER00327"/>
</dbReference>
<gene>
    <name evidence="11" type="ORF">C8E02_1720</name>
</gene>
<protein>
    <recommendedName>
        <fullName evidence="3 10">Quinolinate synthase</fullName>
        <ecNumber evidence="3 10">2.5.1.72</ecNumber>
    </recommendedName>
</protein>
<dbReference type="PANTHER" id="PTHR30573:SF0">
    <property type="entry name" value="QUINOLINATE SYNTHASE, CHLOROPLASTIC"/>
    <property type="match status" value="1"/>
</dbReference>
<dbReference type="GO" id="GO:0051539">
    <property type="term" value="F:4 iron, 4 sulfur cluster binding"/>
    <property type="evidence" value="ECO:0007669"/>
    <property type="project" value="UniProtKB-KW"/>
</dbReference>
<evidence type="ECO:0000256" key="2">
    <source>
        <dbReference type="ARBA" id="ARBA00005065"/>
    </source>
</evidence>
<dbReference type="GO" id="GO:0046872">
    <property type="term" value="F:metal ion binding"/>
    <property type="evidence" value="ECO:0007669"/>
    <property type="project" value="UniProtKB-KW"/>
</dbReference>
<keyword evidence="6" id="KW-0808">Transferase</keyword>
<comment type="cofactor">
    <cofactor evidence="1">
        <name>[4Fe-4S] cluster</name>
        <dbReference type="ChEBI" id="CHEBI:49883"/>
    </cofactor>
</comment>
<dbReference type="PANTHER" id="PTHR30573">
    <property type="entry name" value="QUINOLINATE SYNTHETASE A"/>
    <property type="match status" value="1"/>
</dbReference>
<keyword evidence="4" id="KW-0004">4Fe-4S</keyword>
<evidence type="ECO:0000256" key="1">
    <source>
        <dbReference type="ARBA" id="ARBA00001966"/>
    </source>
</evidence>
<proteinExistence type="predicted"/>
<dbReference type="SUPFAM" id="SSF142754">
    <property type="entry name" value="NadA-like"/>
    <property type="match status" value="1"/>
</dbReference>
<comment type="pathway">
    <text evidence="2">Cofactor biosynthesis; NAD(+) biosynthesis; quinolinate from iminoaspartate: step 1/1.</text>
</comment>
<keyword evidence="5" id="KW-0662">Pyridine nucleotide biosynthesis</keyword>
<dbReference type="EMBL" id="RBID01000014">
    <property type="protein sequence ID" value="RKQ58750.1"/>
    <property type="molecule type" value="Genomic_DNA"/>
</dbReference>